<feature type="region of interest" description="Disordered" evidence="1">
    <location>
        <begin position="33"/>
        <end position="60"/>
    </location>
</feature>
<reference evidence="3 4" key="1">
    <citation type="journal article" date="2019" name="Int. J. Syst. Evol. Microbiol.">
        <title>The Global Catalogue of Microorganisms (GCM) 10K type strain sequencing project: providing services to taxonomists for standard genome sequencing and annotation.</title>
        <authorList>
            <consortium name="The Broad Institute Genomics Platform"/>
            <consortium name="The Broad Institute Genome Sequencing Center for Infectious Disease"/>
            <person name="Wu L."/>
            <person name="Ma J."/>
        </authorList>
    </citation>
    <scope>NUCLEOTIDE SEQUENCE [LARGE SCALE GENOMIC DNA]</scope>
    <source>
        <strain evidence="3 4">CGMCC 1.12563</strain>
    </source>
</reference>
<dbReference type="AlphaFoldDB" id="A0ABD6AQL3"/>
<protein>
    <submittedName>
        <fullName evidence="3">Uncharacterized protein</fullName>
    </submittedName>
</protein>
<dbReference type="EMBL" id="JBHUDC010000001">
    <property type="protein sequence ID" value="MFD1511795.1"/>
    <property type="molecule type" value="Genomic_DNA"/>
</dbReference>
<evidence type="ECO:0000256" key="1">
    <source>
        <dbReference type="SAM" id="MobiDB-lite"/>
    </source>
</evidence>
<organism evidence="3 4">
    <name type="scientific">Halomarina rubra</name>
    <dbReference type="NCBI Taxonomy" id="2071873"/>
    <lineage>
        <taxon>Archaea</taxon>
        <taxon>Methanobacteriati</taxon>
        <taxon>Methanobacteriota</taxon>
        <taxon>Stenosarchaea group</taxon>
        <taxon>Halobacteria</taxon>
        <taxon>Halobacteriales</taxon>
        <taxon>Natronomonadaceae</taxon>
        <taxon>Halomarina</taxon>
    </lineage>
</organism>
<keyword evidence="4" id="KW-1185">Reference proteome</keyword>
<gene>
    <name evidence="3" type="ORF">ACFSBT_00705</name>
</gene>
<evidence type="ECO:0000313" key="3">
    <source>
        <dbReference type="EMBL" id="MFD1511795.1"/>
    </source>
</evidence>
<feature type="compositionally biased region" description="Low complexity" evidence="1">
    <location>
        <begin position="119"/>
        <end position="132"/>
    </location>
</feature>
<feature type="transmembrane region" description="Helical" evidence="2">
    <location>
        <begin position="87"/>
        <end position="107"/>
    </location>
</feature>
<name>A0ABD6AQL3_9EURY</name>
<keyword evidence="2" id="KW-0472">Membrane</keyword>
<accession>A0ABD6AQL3</accession>
<feature type="non-terminal residue" evidence="3">
    <location>
        <position position="183"/>
    </location>
</feature>
<comment type="caution">
    <text evidence="3">The sequence shown here is derived from an EMBL/GenBank/DDBJ whole genome shotgun (WGS) entry which is preliminary data.</text>
</comment>
<dbReference type="Proteomes" id="UP001597187">
    <property type="component" value="Unassembled WGS sequence"/>
</dbReference>
<dbReference type="RefSeq" id="WP_369694188.1">
    <property type="nucleotide sequence ID" value="NZ_JALXFV010000001.1"/>
</dbReference>
<keyword evidence="2" id="KW-1133">Transmembrane helix</keyword>
<evidence type="ECO:0000313" key="4">
    <source>
        <dbReference type="Proteomes" id="UP001597187"/>
    </source>
</evidence>
<proteinExistence type="predicted"/>
<keyword evidence="2" id="KW-0812">Transmembrane</keyword>
<feature type="region of interest" description="Disordered" evidence="1">
    <location>
        <begin position="113"/>
        <end position="132"/>
    </location>
</feature>
<feature type="compositionally biased region" description="Gly residues" evidence="1">
    <location>
        <begin position="36"/>
        <end position="54"/>
    </location>
</feature>
<sequence>MARAWIGPLLAAVVAVAALSMAAATFDSARPDEGLTLGGGDGADTGRNVGGGDGASSAGDAPVVPALLPDVAFGSDEATLDDGGGSLPVVVLLAVVGLLALAAGVLYRLTGDDDRASLDDTTTPDATATDASDWPVDPSLSNEVYRAWYDLARRTPVANRATATPGDVAVAAVANGQPSGGVR</sequence>
<evidence type="ECO:0000256" key="2">
    <source>
        <dbReference type="SAM" id="Phobius"/>
    </source>
</evidence>